<dbReference type="PANTHER" id="PTHR30269">
    <property type="entry name" value="TRANSMEMBRANE PROTEIN YFCA"/>
    <property type="match status" value="1"/>
</dbReference>
<evidence type="ECO:0000256" key="1">
    <source>
        <dbReference type="ARBA" id="ARBA00004651"/>
    </source>
</evidence>
<name>A1WXQ8_HALHL</name>
<dbReference type="HOGENOM" id="CLU_054750_2_0_6"/>
<dbReference type="STRING" id="349124.Hhal_1706"/>
<reference evidence="10" key="1">
    <citation type="submission" date="2006-12" db="EMBL/GenBank/DDBJ databases">
        <title>Complete sequence of Halorhodospira halophila SL1.</title>
        <authorList>
            <consortium name="US DOE Joint Genome Institute"/>
            <person name="Copeland A."/>
            <person name="Lucas S."/>
            <person name="Lapidus A."/>
            <person name="Barry K."/>
            <person name="Detter J.C."/>
            <person name="Glavina del Rio T."/>
            <person name="Hammon N."/>
            <person name="Israni S."/>
            <person name="Dalin E."/>
            <person name="Tice H."/>
            <person name="Pitluck S."/>
            <person name="Saunders E."/>
            <person name="Brettin T."/>
            <person name="Bruce D."/>
            <person name="Han C."/>
            <person name="Tapia R."/>
            <person name="Schmutz J."/>
            <person name="Larimer F."/>
            <person name="Land M."/>
            <person name="Hauser L."/>
            <person name="Kyrpides N."/>
            <person name="Mikhailova N."/>
            <person name="Hoff W."/>
            <person name="Richardson P."/>
        </authorList>
    </citation>
    <scope>NUCLEOTIDE SEQUENCE [LARGE SCALE GENOMIC DNA]</scope>
    <source>
        <strain evidence="10">DSM 244 / SL1</strain>
    </source>
</reference>
<gene>
    <name evidence="9" type="ordered locus">Hhal_1706</name>
</gene>
<evidence type="ECO:0000313" key="10">
    <source>
        <dbReference type="Proteomes" id="UP000000647"/>
    </source>
</evidence>
<evidence type="ECO:0000256" key="5">
    <source>
        <dbReference type="ARBA" id="ARBA00022692"/>
    </source>
</evidence>
<dbReference type="Proteomes" id="UP000000647">
    <property type="component" value="Chromosome"/>
</dbReference>
<keyword evidence="4 8" id="KW-1003">Cell membrane</keyword>
<feature type="transmembrane region" description="Helical" evidence="8">
    <location>
        <begin position="97"/>
        <end position="116"/>
    </location>
</feature>
<evidence type="ECO:0000256" key="3">
    <source>
        <dbReference type="ARBA" id="ARBA00022448"/>
    </source>
</evidence>
<dbReference type="AlphaFoldDB" id="A1WXQ8"/>
<evidence type="ECO:0000256" key="8">
    <source>
        <dbReference type="RuleBase" id="RU363041"/>
    </source>
</evidence>
<accession>A1WXQ8</accession>
<comment type="similarity">
    <text evidence="2 8">Belongs to the 4-toluene sulfonate uptake permease (TSUP) (TC 2.A.102) family.</text>
</comment>
<protein>
    <recommendedName>
        <fullName evidence="8">Probable membrane transporter protein</fullName>
    </recommendedName>
</protein>
<feature type="transmembrane region" description="Helical" evidence="8">
    <location>
        <begin position="191"/>
        <end position="213"/>
    </location>
</feature>
<keyword evidence="6 8" id="KW-1133">Transmembrane helix</keyword>
<dbReference type="GO" id="GO:0005886">
    <property type="term" value="C:plasma membrane"/>
    <property type="evidence" value="ECO:0007669"/>
    <property type="project" value="UniProtKB-SubCell"/>
</dbReference>
<dbReference type="InterPro" id="IPR002781">
    <property type="entry name" value="TM_pro_TauE-like"/>
</dbReference>
<proteinExistence type="inferred from homology"/>
<evidence type="ECO:0000313" key="9">
    <source>
        <dbReference type="EMBL" id="ABM62470.1"/>
    </source>
</evidence>
<dbReference type="EMBL" id="CP000544">
    <property type="protein sequence ID" value="ABM62470.1"/>
    <property type="molecule type" value="Genomic_DNA"/>
</dbReference>
<organism evidence="9 10">
    <name type="scientific">Halorhodospira halophila (strain DSM 244 / SL1)</name>
    <name type="common">Ectothiorhodospira halophila (strain DSM 244 / SL1)</name>
    <dbReference type="NCBI Taxonomy" id="349124"/>
    <lineage>
        <taxon>Bacteria</taxon>
        <taxon>Pseudomonadati</taxon>
        <taxon>Pseudomonadota</taxon>
        <taxon>Gammaproteobacteria</taxon>
        <taxon>Chromatiales</taxon>
        <taxon>Ectothiorhodospiraceae</taxon>
        <taxon>Halorhodospira</taxon>
    </lineage>
</organism>
<dbReference type="OrthoDB" id="5472127at2"/>
<reference evidence="9 10" key="2">
    <citation type="journal article" date="2013" name="Stand. Genomic Sci.">
        <title>Complete genome sequence of Halorhodospira halophila SL1.</title>
        <authorList>
            <person name="Challacombe J.F."/>
            <person name="Majid S."/>
            <person name="Deole R."/>
            <person name="Brettin T.S."/>
            <person name="Bruce D."/>
            <person name="Delano S.F."/>
            <person name="Detter J.C."/>
            <person name="Gleasner C.D."/>
            <person name="Han C.S."/>
            <person name="Misra M."/>
            <person name="Reitenga K.G."/>
            <person name="Mikhailova N."/>
            <person name="Woyke T."/>
            <person name="Pitluck S."/>
            <person name="Nolan M."/>
            <person name="Land M.L."/>
            <person name="Saunders E."/>
            <person name="Tapia R."/>
            <person name="Lapidus A."/>
            <person name="Ivanova N."/>
            <person name="Hoff W.D."/>
        </authorList>
    </citation>
    <scope>NUCLEOTIDE SEQUENCE [LARGE SCALE GENOMIC DNA]</scope>
    <source>
        <strain evidence="10">DSM 244 / SL1</strain>
    </source>
</reference>
<dbReference type="Pfam" id="PF01925">
    <property type="entry name" value="TauE"/>
    <property type="match status" value="1"/>
</dbReference>
<feature type="transmembrane region" description="Helical" evidence="8">
    <location>
        <begin position="43"/>
        <end position="62"/>
    </location>
</feature>
<dbReference type="RefSeq" id="WP_011814492.1">
    <property type="nucleotide sequence ID" value="NC_008789.1"/>
</dbReference>
<dbReference type="KEGG" id="hha:Hhal_1706"/>
<sequence length="243" mass="25132">MPLTPLELFLASLLVATGSLLQGALGFGLAIFAAPLLFLIDPAFIPGPVLFVAMVISAIILWRNRAGLAIGELGAAVVGRMPGMVAAFWLLAVASQWILSLILGMAVLLGVVVSLLPGDIRPTRNRLLGAGFLSGFMGTATSVGGPPMALLYQHARGPHIRANLGGYFLVGSVVSLLGMVLLGYFGHDELLLSLAVTPAALLGLLISGSILHWVDAGRIRPILLILCTLSAMAVIADGVRGLG</sequence>
<evidence type="ECO:0000256" key="4">
    <source>
        <dbReference type="ARBA" id="ARBA00022475"/>
    </source>
</evidence>
<evidence type="ECO:0000256" key="6">
    <source>
        <dbReference type="ARBA" id="ARBA00022989"/>
    </source>
</evidence>
<evidence type="ECO:0000256" key="2">
    <source>
        <dbReference type="ARBA" id="ARBA00009142"/>
    </source>
</evidence>
<feature type="transmembrane region" description="Helical" evidence="8">
    <location>
        <begin position="164"/>
        <end position="184"/>
    </location>
</feature>
<keyword evidence="5 8" id="KW-0812">Transmembrane</keyword>
<keyword evidence="3" id="KW-0813">Transport</keyword>
<comment type="subcellular location">
    <subcellularLocation>
        <location evidence="1 8">Cell membrane</location>
        <topology evidence="1 8">Multi-pass membrane protein</topology>
    </subcellularLocation>
</comment>
<dbReference type="eggNOG" id="COG0730">
    <property type="taxonomic scope" value="Bacteria"/>
</dbReference>
<feature type="transmembrane region" description="Helical" evidence="8">
    <location>
        <begin position="128"/>
        <end position="152"/>
    </location>
</feature>
<dbReference type="PANTHER" id="PTHR30269:SF37">
    <property type="entry name" value="MEMBRANE TRANSPORTER PROTEIN"/>
    <property type="match status" value="1"/>
</dbReference>
<evidence type="ECO:0000256" key="7">
    <source>
        <dbReference type="ARBA" id="ARBA00023136"/>
    </source>
</evidence>
<dbReference type="InterPro" id="IPR052017">
    <property type="entry name" value="TSUP"/>
</dbReference>
<feature type="transmembrane region" description="Helical" evidence="8">
    <location>
        <begin position="69"/>
        <end position="91"/>
    </location>
</feature>
<keyword evidence="7 8" id="KW-0472">Membrane</keyword>
<keyword evidence="10" id="KW-1185">Reference proteome</keyword>
<feature type="transmembrane region" description="Helical" evidence="8">
    <location>
        <begin position="219"/>
        <end position="239"/>
    </location>
</feature>